<keyword evidence="3" id="KW-1185">Reference proteome</keyword>
<sequence>MAAPTGPTVRRMQLGLELETLRKRAGYTNLKDVVEGLAISESQYRRVENGTSAFRRHSDLVTVLKKFGVTSKEDVDLLVDIHRDSLNRGWWSTYARTMPSGMAMYVGLEDGAKTIRGWQPNIIFGLLQTEPYARAVFQSAKQVEEKTTEFVERGVALRMERKELLTRDNAPEFRAILDEAALRRVMGSADVMREQIKHLAELAALENVTLQVLPMNTPTYRCQNDFTLLEFGAPLPTIVQMDMVDGGSNISDKDTEVWTFSRRFDALRDGAIPVGETPKFLHQLAREI</sequence>
<accession>A0A2N8PR37</accession>
<evidence type="ECO:0000313" key="2">
    <source>
        <dbReference type="EMBL" id="PNE43496.1"/>
    </source>
</evidence>
<protein>
    <submittedName>
        <fullName evidence="2">DNA-binding protein</fullName>
    </submittedName>
</protein>
<dbReference type="InterPro" id="IPR043917">
    <property type="entry name" value="DUF5753"/>
</dbReference>
<dbReference type="EMBL" id="LJSN01000001">
    <property type="protein sequence ID" value="PNE43496.1"/>
    <property type="molecule type" value="Genomic_DNA"/>
</dbReference>
<dbReference type="Proteomes" id="UP000236047">
    <property type="component" value="Unassembled WGS sequence"/>
</dbReference>
<reference evidence="3" key="1">
    <citation type="submission" date="2015-09" db="EMBL/GenBank/DDBJ databases">
        <authorList>
            <person name="Graham D.E."/>
            <person name="Mahan K.M."/>
            <person name="Klingeman D.M."/>
            <person name="Fida T."/>
            <person name="Giannone R.J."/>
            <person name="Hettich R.L."/>
            <person name="Parry R.J."/>
            <person name="Spain J.C."/>
        </authorList>
    </citation>
    <scope>NUCLEOTIDE SEQUENCE [LARGE SCALE GENOMIC DNA]</scope>
    <source>
        <strain evidence="3">JCM 4701</strain>
    </source>
</reference>
<proteinExistence type="predicted"/>
<dbReference type="AlphaFoldDB" id="A0A2N8PR37"/>
<gene>
    <name evidence="2" type="ORF">AOB60_00845</name>
</gene>
<evidence type="ECO:0000313" key="3">
    <source>
        <dbReference type="Proteomes" id="UP000236047"/>
    </source>
</evidence>
<dbReference type="Pfam" id="PF19054">
    <property type="entry name" value="DUF5753"/>
    <property type="match status" value="1"/>
</dbReference>
<comment type="caution">
    <text evidence="2">The sequence shown here is derived from an EMBL/GenBank/DDBJ whole genome shotgun (WGS) entry which is preliminary data.</text>
</comment>
<organism evidence="2 3">
    <name type="scientific">Streptomyces noursei</name>
    <name type="common">Streptomyces albulus</name>
    <dbReference type="NCBI Taxonomy" id="1971"/>
    <lineage>
        <taxon>Bacteria</taxon>
        <taxon>Bacillati</taxon>
        <taxon>Actinomycetota</taxon>
        <taxon>Actinomycetes</taxon>
        <taxon>Kitasatosporales</taxon>
        <taxon>Streptomycetaceae</taxon>
        <taxon>Streptomyces</taxon>
    </lineage>
</organism>
<evidence type="ECO:0000259" key="1">
    <source>
        <dbReference type="Pfam" id="PF19054"/>
    </source>
</evidence>
<dbReference type="GO" id="GO:0003677">
    <property type="term" value="F:DNA binding"/>
    <property type="evidence" value="ECO:0007669"/>
    <property type="project" value="UniProtKB-KW"/>
</dbReference>
<feature type="domain" description="DUF5753" evidence="1">
    <location>
        <begin position="105"/>
        <end position="282"/>
    </location>
</feature>
<name>A0A2N8PR37_STRNR</name>
<keyword evidence="2" id="KW-0238">DNA-binding</keyword>